<evidence type="ECO:0000313" key="5">
    <source>
        <dbReference type="Proteomes" id="UP000002188"/>
    </source>
</evidence>
<dbReference type="Gene3D" id="1.10.287.470">
    <property type="entry name" value="Helix hairpin bin"/>
    <property type="match status" value="1"/>
</dbReference>
<dbReference type="RefSeq" id="WP_015799665.1">
    <property type="nucleotide sequence ID" value="NC_013119.1"/>
</dbReference>
<keyword evidence="2" id="KW-0812">Transmembrane</keyword>
<evidence type="ECO:0000259" key="3">
    <source>
        <dbReference type="Pfam" id="PF25881"/>
    </source>
</evidence>
<evidence type="ECO:0000313" key="4">
    <source>
        <dbReference type="EMBL" id="ACU48330.1"/>
    </source>
</evidence>
<dbReference type="GO" id="GO:0005886">
    <property type="term" value="C:plasma membrane"/>
    <property type="evidence" value="ECO:0007669"/>
    <property type="project" value="TreeGrafter"/>
</dbReference>
<name>C7LCU5_BRUMC</name>
<dbReference type="Gene3D" id="2.40.50.100">
    <property type="match status" value="1"/>
</dbReference>
<dbReference type="HOGENOM" id="CLU_018816_6_0_5"/>
<keyword evidence="2" id="KW-0472">Membrane</keyword>
<feature type="domain" description="YbhG-like alpha-helical hairpin" evidence="3">
    <location>
        <begin position="79"/>
        <end position="212"/>
    </location>
</feature>
<proteinExistence type="predicted"/>
<keyword evidence="1" id="KW-0175">Coiled coil</keyword>
<dbReference type="InterPro" id="IPR059052">
    <property type="entry name" value="HH_YbhG-like"/>
</dbReference>
<dbReference type="KEGG" id="bmr:BMI_I1362"/>
<dbReference type="Pfam" id="PF25881">
    <property type="entry name" value="HH_YBHG"/>
    <property type="match status" value="1"/>
</dbReference>
<feature type="transmembrane region" description="Helical" evidence="2">
    <location>
        <begin position="7"/>
        <end position="25"/>
    </location>
</feature>
<protein>
    <submittedName>
        <fullName evidence="4">HlyD family secretion protein</fullName>
    </submittedName>
</protein>
<keyword evidence="5" id="KW-1185">Reference proteome</keyword>
<keyword evidence="2" id="KW-1133">Transmembrane helix</keyword>
<dbReference type="Gene3D" id="2.40.30.170">
    <property type="match status" value="1"/>
</dbReference>
<evidence type="ECO:0000256" key="2">
    <source>
        <dbReference type="SAM" id="Phobius"/>
    </source>
</evidence>
<dbReference type="EMBL" id="CP001578">
    <property type="protein sequence ID" value="ACU48330.1"/>
    <property type="molecule type" value="Genomic_DNA"/>
</dbReference>
<dbReference type="PANTHER" id="PTHR30438">
    <property type="entry name" value="36 KDA ANTIGEN-RELATED"/>
    <property type="match status" value="1"/>
</dbReference>
<dbReference type="FunFam" id="2.40.50.100:FF:000077">
    <property type="entry name" value="Glycoside hydrolase family 43"/>
    <property type="match status" value="1"/>
</dbReference>
<organism evidence="4 5">
    <name type="scientific">Brucella microti (strain BCCN 7-01 / CAPM 6434 / CCM 4915)</name>
    <dbReference type="NCBI Taxonomy" id="568815"/>
    <lineage>
        <taxon>Bacteria</taxon>
        <taxon>Pseudomonadati</taxon>
        <taxon>Pseudomonadota</taxon>
        <taxon>Alphaproteobacteria</taxon>
        <taxon>Hyphomicrobiales</taxon>
        <taxon>Brucellaceae</taxon>
        <taxon>Brucella/Ochrobactrum group</taxon>
        <taxon>Brucella</taxon>
    </lineage>
</organism>
<sequence>MGFSRKQWIVAGAIVVLAAGGYYALQAMNGSGLPDGIASGNGRVEAVEIDISTKSPGRIREIFANEGSFVKAGDVLARMDTDQLESQYRQAKAQLRRAEIGIDTAQSLVTQRQVEHAAAEATVAQREAQLDAAQRRLARSRQLSESRTVSQQVLDDDRATAQGAEAAVGAAKAQLAATDAAIGAAKAQVVDAQASVEAAKAAIAAIEADLRDATLTAPKPGRVQYRVAQPGEVLSAGGRVLNLVDLSDVSMTFFLPTAQAGRVAIGADARIVLDAAPQYVIPAKVSFVADVAQFTPKTVETEEERQKLMFRVKAKIPQNLLQKYIQQVKTGLPGVAYVKLAPDAGWPKNLAETVK</sequence>
<dbReference type="SUPFAM" id="SSF111369">
    <property type="entry name" value="HlyD-like secretion proteins"/>
    <property type="match status" value="3"/>
</dbReference>
<dbReference type="Proteomes" id="UP000002188">
    <property type="component" value="Chromosome 1"/>
</dbReference>
<gene>
    <name evidence="4" type="ordered locus">BMI_I1362</name>
</gene>
<feature type="coiled-coil region" evidence="1">
    <location>
        <begin position="189"/>
        <end position="216"/>
    </location>
</feature>
<dbReference type="AlphaFoldDB" id="C7LCU5"/>
<feature type="coiled-coil region" evidence="1">
    <location>
        <begin position="81"/>
        <end position="143"/>
    </location>
</feature>
<evidence type="ECO:0000256" key="1">
    <source>
        <dbReference type="SAM" id="Coils"/>
    </source>
</evidence>
<dbReference type="PhylomeDB" id="C7LCU5"/>
<accession>C7LCU5</accession>
<reference evidence="4 5" key="1">
    <citation type="journal article" date="2009" name="BMC Genomics">
        <title>Brucella microti: the genome sequence of an emerging pathogen.</title>
        <authorList>
            <person name="Audic S."/>
            <person name="Lescot M."/>
            <person name="Claverie J.-M."/>
            <person name="Scholz H.C."/>
        </authorList>
    </citation>
    <scope>NUCLEOTIDE SEQUENCE [LARGE SCALE GENOMIC DNA]</scope>
    <source>
        <strain evidence="4 5">CCM 4915</strain>
    </source>
</reference>
<dbReference type="PANTHER" id="PTHR30438:SF2">
    <property type="entry name" value="MEMBRANE PROTEIN"/>
    <property type="match status" value="1"/>
</dbReference>